<gene>
    <name evidence="1" type="ORF">LTRI10_LOCUS53131</name>
</gene>
<evidence type="ECO:0008006" key="3">
    <source>
        <dbReference type="Google" id="ProtNLM"/>
    </source>
</evidence>
<dbReference type="Proteomes" id="UP001497516">
    <property type="component" value="Chromosome 9"/>
</dbReference>
<evidence type="ECO:0000313" key="1">
    <source>
        <dbReference type="EMBL" id="CAL1413936.1"/>
    </source>
</evidence>
<dbReference type="EMBL" id="OZ034822">
    <property type="protein sequence ID" value="CAL1413936.1"/>
    <property type="molecule type" value="Genomic_DNA"/>
</dbReference>
<proteinExistence type="predicted"/>
<evidence type="ECO:0000313" key="2">
    <source>
        <dbReference type="Proteomes" id="UP001497516"/>
    </source>
</evidence>
<reference evidence="1 2" key="1">
    <citation type="submission" date="2024-04" db="EMBL/GenBank/DDBJ databases">
        <authorList>
            <person name="Fracassetti M."/>
        </authorList>
    </citation>
    <scope>NUCLEOTIDE SEQUENCE [LARGE SCALE GENOMIC DNA]</scope>
</reference>
<protein>
    <recommendedName>
        <fullName evidence="3">Reverse transcriptase</fullName>
    </recommendedName>
</protein>
<accession>A0AAV2GT45</accession>
<keyword evidence="2" id="KW-1185">Reference proteome</keyword>
<name>A0AAV2GT45_9ROSI</name>
<dbReference type="AlphaFoldDB" id="A0AAV2GT45"/>
<organism evidence="1 2">
    <name type="scientific">Linum trigynum</name>
    <dbReference type="NCBI Taxonomy" id="586398"/>
    <lineage>
        <taxon>Eukaryota</taxon>
        <taxon>Viridiplantae</taxon>
        <taxon>Streptophyta</taxon>
        <taxon>Embryophyta</taxon>
        <taxon>Tracheophyta</taxon>
        <taxon>Spermatophyta</taxon>
        <taxon>Magnoliopsida</taxon>
        <taxon>eudicotyledons</taxon>
        <taxon>Gunneridae</taxon>
        <taxon>Pentapetalae</taxon>
        <taxon>rosids</taxon>
        <taxon>fabids</taxon>
        <taxon>Malpighiales</taxon>
        <taxon>Linaceae</taxon>
        <taxon>Linum</taxon>
    </lineage>
</organism>
<sequence>MKVLRKIEKLQVTSYTQEQRWKLEEELATLEADEESYWKQRSRADWLKGGDKNTNYFHNKATARRRRNSIRKLNDAAGRWYVGTDQLFDCFAHYFGMLFSAGEKPLRSPALDSIRRVVTAEDNESLVRAVDREEEVVALKQMGRRKAPGPDGISVAFFRAYWDTVGDDVCMAVKNIIKKA</sequence>